<sequence>MILFVLSGTSKNLKTGTSLSKVKEHKVAGGIQYDYSQNSKVEKAYDEWHDCVVKRLGDNINDAQKLWGVFRDTINDCRTTTAMKNLNMSGVHNKDEFKFHLFNQTDKNPSYVVTLGVGWDVKAEELLKGLLPNGSLFFGADPIYAKNDELFSKIGQFYPIAVGNETKVSQAYVMPPEKKGWYVFQTMVHIDIITFLKKLVAQNFVDQLLMDNEGPEYDIIPMMGVNREFDDNGLVVCQINAEIHSGHPNHMERLQTMFQQVLKDRRYAVLYVVSTGHHRTFLLNMDNKRCVEKYVAQYFK</sequence>
<evidence type="ECO:0000313" key="2">
    <source>
        <dbReference type="EMBL" id="CAD6190604.1"/>
    </source>
</evidence>
<accession>A0A8S1H5L1</accession>
<organism evidence="2 3">
    <name type="scientific">Caenorhabditis auriculariae</name>
    <dbReference type="NCBI Taxonomy" id="2777116"/>
    <lineage>
        <taxon>Eukaryota</taxon>
        <taxon>Metazoa</taxon>
        <taxon>Ecdysozoa</taxon>
        <taxon>Nematoda</taxon>
        <taxon>Chromadorea</taxon>
        <taxon>Rhabditida</taxon>
        <taxon>Rhabditina</taxon>
        <taxon>Rhabditomorpha</taxon>
        <taxon>Rhabditoidea</taxon>
        <taxon>Rhabditidae</taxon>
        <taxon>Peloderinae</taxon>
        <taxon>Caenorhabditis</taxon>
    </lineage>
</organism>
<keyword evidence="3" id="KW-1185">Reference proteome</keyword>
<dbReference type="EMBL" id="CAJGYM010000016">
    <property type="protein sequence ID" value="CAD6190604.1"/>
    <property type="molecule type" value="Genomic_DNA"/>
</dbReference>
<reference evidence="2" key="1">
    <citation type="submission" date="2020-10" db="EMBL/GenBank/DDBJ databases">
        <authorList>
            <person name="Kikuchi T."/>
        </authorList>
    </citation>
    <scope>NUCLEOTIDE SEQUENCE</scope>
    <source>
        <strain evidence="2">NKZ352</strain>
    </source>
</reference>
<dbReference type="AlphaFoldDB" id="A0A8S1H5L1"/>
<dbReference type="Proteomes" id="UP000835052">
    <property type="component" value="Unassembled WGS sequence"/>
</dbReference>
<gene>
    <name evidence="2" type="ORF">CAUJ_LOCUS6523</name>
</gene>
<evidence type="ECO:0000313" key="3">
    <source>
        <dbReference type="Proteomes" id="UP000835052"/>
    </source>
</evidence>
<proteinExistence type="predicted"/>
<dbReference type="PANTHER" id="PTHR22989:SF4">
    <property type="entry name" value="METHYLTRANSFERASE FKBM DOMAIN-CONTAINING PROTEIN"/>
    <property type="match status" value="1"/>
</dbReference>
<dbReference type="OrthoDB" id="5872171at2759"/>
<feature type="domain" description="Methyltransferase FkbM" evidence="1">
    <location>
        <begin position="121"/>
        <end position="265"/>
    </location>
</feature>
<protein>
    <recommendedName>
        <fullName evidence="1">Methyltransferase FkbM domain-containing protein</fullName>
    </recommendedName>
</protein>
<evidence type="ECO:0000259" key="1">
    <source>
        <dbReference type="Pfam" id="PF05050"/>
    </source>
</evidence>
<name>A0A8S1H5L1_9PELO</name>
<dbReference type="Pfam" id="PF05050">
    <property type="entry name" value="Methyltransf_21"/>
    <property type="match status" value="1"/>
</dbReference>
<dbReference type="InterPro" id="IPR006342">
    <property type="entry name" value="FkbM_mtfrase"/>
</dbReference>
<dbReference type="PANTHER" id="PTHR22989">
    <property type="entry name" value="UNCHARACTERIZED DUF13 C.ELEGANS"/>
    <property type="match status" value="1"/>
</dbReference>
<comment type="caution">
    <text evidence="2">The sequence shown here is derived from an EMBL/GenBank/DDBJ whole genome shotgun (WGS) entry which is preliminary data.</text>
</comment>